<sequence>MIDSDVSMSFDFIAMETHMSMLGTPTGIIYDGVGNYSLSSKCSWLIYAPNSTITLHVEEFSTECGWDHLYVFDGDSVESPLLAVFSGVMYKNSYSLRRIPEIVAQIRICFNSFFSDDANNMSGFNLTYRINACPSMKQTDLKPYYMFLILQIRDPNSSLVRTNEI</sequence>
<evidence type="ECO:0000256" key="4">
    <source>
        <dbReference type="PROSITE-ProRule" id="PRU00059"/>
    </source>
</evidence>
<evidence type="ECO:0000256" key="1">
    <source>
        <dbReference type="ARBA" id="ARBA00022441"/>
    </source>
</evidence>
<dbReference type="InterPro" id="IPR035914">
    <property type="entry name" value="Sperma_CUB_dom_sf"/>
</dbReference>
<organism evidence="6 7">
    <name type="scientific">Molorchus minor</name>
    <dbReference type="NCBI Taxonomy" id="1323400"/>
    <lineage>
        <taxon>Eukaryota</taxon>
        <taxon>Metazoa</taxon>
        <taxon>Ecdysozoa</taxon>
        <taxon>Arthropoda</taxon>
        <taxon>Hexapoda</taxon>
        <taxon>Insecta</taxon>
        <taxon>Pterygota</taxon>
        <taxon>Neoptera</taxon>
        <taxon>Endopterygota</taxon>
        <taxon>Coleoptera</taxon>
        <taxon>Polyphaga</taxon>
        <taxon>Cucujiformia</taxon>
        <taxon>Chrysomeloidea</taxon>
        <taxon>Cerambycidae</taxon>
        <taxon>Lamiinae</taxon>
        <taxon>Monochamini</taxon>
        <taxon>Molorchus</taxon>
    </lineage>
</organism>
<name>A0ABQ9JG77_9CUCU</name>
<evidence type="ECO:0000259" key="5">
    <source>
        <dbReference type="PROSITE" id="PS01180"/>
    </source>
</evidence>
<keyword evidence="1" id="KW-0880">Kelch repeat</keyword>
<dbReference type="SMART" id="SM00042">
    <property type="entry name" value="CUB"/>
    <property type="match status" value="1"/>
</dbReference>
<accession>A0ABQ9JG77</accession>
<dbReference type="Gene3D" id="2.60.120.290">
    <property type="entry name" value="Spermadhesin, CUB domain"/>
    <property type="match status" value="1"/>
</dbReference>
<dbReference type="SUPFAM" id="SSF49854">
    <property type="entry name" value="Spermadhesin, CUB domain"/>
    <property type="match status" value="1"/>
</dbReference>
<protein>
    <recommendedName>
        <fullName evidence="5">CUB domain-containing protein</fullName>
    </recommendedName>
</protein>
<dbReference type="InterPro" id="IPR000859">
    <property type="entry name" value="CUB_dom"/>
</dbReference>
<reference evidence="6" key="1">
    <citation type="journal article" date="2023" name="Insect Mol. Biol.">
        <title>Genome sequencing provides insights into the evolution of gene families encoding plant cell wall-degrading enzymes in longhorned beetles.</title>
        <authorList>
            <person name="Shin N.R."/>
            <person name="Okamura Y."/>
            <person name="Kirsch R."/>
            <person name="Pauchet Y."/>
        </authorList>
    </citation>
    <scope>NUCLEOTIDE SEQUENCE</scope>
    <source>
        <strain evidence="6">MMC_N1</strain>
    </source>
</reference>
<gene>
    <name evidence="6" type="ORF">NQ317_013994</name>
</gene>
<keyword evidence="7" id="KW-1185">Reference proteome</keyword>
<dbReference type="EMBL" id="JAPWTJ010000602">
    <property type="protein sequence ID" value="KAJ8976993.1"/>
    <property type="molecule type" value="Genomic_DNA"/>
</dbReference>
<dbReference type="PANTHER" id="PTHR46376:SF2">
    <property type="entry name" value="DISTRACTED, ISOFORM B"/>
    <property type="match status" value="1"/>
</dbReference>
<evidence type="ECO:0000313" key="7">
    <source>
        <dbReference type="Proteomes" id="UP001162164"/>
    </source>
</evidence>
<dbReference type="CDD" id="cd00041">
    <property type="entry name" value="CUB"/>
    <property type="match status" value="1"/>
</dbReference>
<comment type="caution">
    <text evidence="6">The sequence shown here is derived from an EMBL/GenBank/DDBJ whole genome shotgun (WGS) entry which is preliminary data.</text>
</comment>
<keyword evidence="3" id="KW-1015">Disulfide bond</keyword>
<dbReference type="Pfam" id="PF00431">
    <property type="entry name" value="CUB"/>
    <property type="match status" value="1"/>
</dbReference>
<evidence type="ECO:0000256" key="3">
    <source>
        <dbReference type="ARBA" id="ARBA00023157"/>
    </source>
</evidence>
<dbReference type="Proteomes" id="UP001162164">
    <property type="component" value="Unassembled WGS sequence"/>
</dbReference>
<dbReference type="PROSITE" id="PS01180">
    <property type="entry name" value="CUB"/>
    <property type="match status" value="1"/>
</dbReference>
<feature type="domain" description="CUB" evidence="5">
    <location>
        <begin position="35"/>
        <end position="131"/>
    </location>
</feature>
<proteinExistence type="predicted"/>
<evidence type="ECO:0000256" key="2">
    <source>
        <dbReference type="ARBA" id="ARBA00022737"/>
    </source>
</evidence>
<evidence type="ECO:0000313" key="6">
    <source>
        <dbReference type="EMBL" id="KAJ8976993.1"/>
    </source>
</evidence>
<comment type="caution">
    <text evidence="4">Lacks conserved residue(s) required for the propagation of feature annotation.</text>
</comment>
<keyword evidence="2" id="KW-0677">Repeat</keyword>
<dbReference type="InterPro" id="IPR051568">
    <property type="entry name" value="LZTR1/Attractin"/>
</dbReference>
<dbReference type="PANTHER" id="PTHR46376">
    <property type="entry name" value="LEUCINE-ZIPPER-LIKE TRANSCRIPTIONAL REGULATOR 1"/>
    <property type="match status" value="1"/>
</dbReference>